<reference evidence="13" key="1">
    <citation type="submission" date="2019-07" db="EMBL/GenBank/DDBJ databases">
        <title>Complete Genome Sequences of Vibrion rotiferianus strain AM7.</title>
        <authorList>
            <person name="Miyazaki K."/>
            <person name="Wiseschart A."/>
            <person name="Pootanakit K."/>
            <person name="Ishimori K."/>
            <person name="Kitahara K."/>
        </authorList>
    </citation>
    <scope>NUCLEOTIDE SEQUENCE [LARGE SCALE GENOMIC DNA]</scope>
    <source>
        <strain evidence="13">AM7</strain>
    </source>
</reference>
<dbReference type="PANTHER" id="PTHR38831">
    <property type="entry name" value="TYPE II SECRETION SYSTEM PROTEIN K"/>
    <property type="match status" value="1"/>
</dbReference>
<evidence type="ECO:0000256" key="4">
    <source>
        <dbReference type="ARBA" id="ARBA00022475"/>
    </source>
</evidence>
<evidence type="ECO:0000313" key="12">
    <source>
        <dbReference type="EMBL" id="BBL87576.1"/>
    </source>
</evidence>
<evidence type="ECO:0000256" key="7">
    <source>
        <dbReference type="ARBA" id="ARBA00022927"/>
    </source>
</evidence>
<protein>
    <recommendedName>
        <fullName evidence="10">Type II secretion system protein K</fullName>
    </recommendedName>
</protein>
<evidence type="ECO:0000256" key="1">
    <source>
        <dbReference type="ARBA" id="ARBA00004533"/>
    </source>
</evidence>
<keyword evidence="3 10" id="KW-0813">Transport</keyword>
<keyword evidence="6" id="KW-0812">Transmembrane</keyword>
<sequence length="296" mass="33529">MRAFRQQGVALIQVLLISTILSIFALQINQTSRNQVLLAKGFIDKSDAINKIRTARSQLFYALSVESRTQDSGSDNKLAKTWNFYNKPFKAPNGVVIKIQDIGGLLKLTNATSTQLYQVLQNIGLTKEEADVYVASLQDWQDGDDLTRINGMETNEYLEQGMRPPRNSRIQFMEELEAVNGMKPQAWAKLKSLITTQPVAQFNPYTAPEEVLSALYSDSIAQRVKSLRQQESYVTSQDFQQETGIYPGEWETVYPSIYSRISLEYGKGEDKIVELVSIKTLRNGLDIFQVTSRSEY</sequence>
<dbReference type="AlphaFoldDB" id="A0A510I556"/>
<dbReference type="Gene3D" id="1.10.40.60">
    <property type="entry name" value="EpsJ-like"/>
    <property type="match status" value="1"/>
</dbReference>
<dbReference type="GO" id="GO:0009306">
    <property type="term" value="P:protein secretion"/>
    <property type="evidence" value="ECO:0007669"/>
    <property type="project" value="InterPro"/>
</dbReference>
<dbReference type="RefSeq" id="WP_143691761.1">
    <property type="nucleotide sequence ID" value="NZ_AP019798.1"/>
</dbReference>
<evidence type="ECO:0000256" key="3">
    <source>
        <dbReference type="ARBA" id="ARBA00022448"/>
    </source>
</evidence>
<evidence type="ECO:0000256" key="6">
    <source>
        <dbReference type="ARBA" id="ARBA00022692"/>
    </source>
</evidence>
<evidence type="ECO:0000256" key="2">
    <source>
        <dbReference type="ARBA" id="ARBA00007246"/>
    </source>
</evidence>
<proteinExistence type="inferred from homology"/>
<name>A0A510I556_9VIBR</name>
<keyword evidence="9 10" id="KW-0472">Membrane</keyword>
<dbReference type="GO" id="GO:0005886">
    <property type="term" value="C:plasma membrane"/>
    <property type="evidence" value="ECO:0007669"/>
    <property type="project" value="UniProtKB-SubCell"/>
</dbReference>
<keyword evidence="7" id="KW-0653">Protein transport</keyword>
<dbReference type="InterPro" id="IPR049031">
    <property type="entry name" value="T2SSK_SAM-like_1st"/>
</dbReference>
<evidence type="ECO:0000256" key="8">
    <source>
        <dbReference type="ARBA" id="ARBA00022989"/>
    </source>
</evidence>
<evidence type="ECO:0000256" key="10">
    <source>
        <dbReference type="PIRNR" id="PIRNR002786"/>
    </source>
</evidence>
<evidence type="ECO:0000256" key="9">
    <source>
        <dbReference type="ARBA" id="ARBA00023136"/>
    </source>
</evidence>
<accession>A0A510I556</accession>
<comment type="subcellular location">
    <subcellularLocation>
        <location evidence="1 10">Cell inner membrane</location>
    </subcellularLocation>
</comment>
<keyword evidence="5 10" id="KW-0997">Cell inner membrane</keyword>
<evidence type="ECO:0000259" key="11">
    <source>
        <dbReference type="Pfam" id="PF21687"/>
    </source>
</evidence>
<comment type="similarity">
    <text evidence="2 10">Belongs to the GSP K family.</text>
</comment>
<organism evidence="12 13">
    <name type="scientific">Vibrio rotiferianus</name>
    <dbReference type="NCBI Taxonomy" id="190895"/>
    <lineage>
        <taxon>Bacteria</taxon>
        <taxon>Pseudomonadati</taxon>
        <taxon>Pseudomonadota</taxon>
        <taxon>Gammaproteobacteria</taxon>
        <taxon>Vibrionales</taxon>
        <taxon>Vibrionaceae</taxon>
        <taxon>Vibrio</taxon>
    </lineage>
</organism>
<dbReference type="InterPro" id="IPR005628">
    <property type="entry name" value="GspK"/>
</dbReference>
<dbReference type="EMBL" id="AP019798">
    <property type="protein sequence ID" value="BBL87576.1"/>
    <property type="molecule type" value="Genomic_DNA"/>
</dbReference>
<dbReference type="PIRSF" id="PIRSF002786">
    <property type="entry name" value="XcpX"/>
    <property type="match status" value="1"/>
</dbReference>
<keyword evidence="4 10" id="KW-1003">Cell membrane</keyword>
<evidence type="ECO:0000256" key="5">
    <source>
        <dbReference type="ARBA" id="ARBA00022519"/>
    </source>
</evidence>
<dbReference type="PANTHER" id="PTHR38831:SF1">
    <property type="entry name" value="TYPE II SECRETION SYSTEM PROTEIN K-RELATED"/>
    <property type="match status" value="1"/>
</dbReference>
<evidence type="ECO:0000313" key="13">
    <source>
        <dbReference type="Proteomes" id="UP000315115"/>
    </source>
</evidence>
<dbReference type="Pfam" id="PF21687">
    <property type="entry name" value="T2SSK_1st"/>
    <property type="match status" value="1"/>
</dbReference>
<dbReference type="InterPro" id="IPR038072">
    <property type="entry name" value="GspK_central_sf"/>
</dbReference>
<feature type="domain" description="T2SS protein K first SAM-like" evidence="11">
    <location>
        <begin position="110"/>
        <end position="198"/>
    </location>
</feature>
<keyword evidence="8" id="KW-1133">Transmembrane helix</keyword>
<gene>
    <name evidence="12" type="ORF">VroAM7_02290</name>
</gene>
<dbReference type="SUPFAM" id="SSF158544">
    <property type="entry name" value="GspK insert domain-like"/>
    <property type="match status" value="1"/>
</dbReference>
<dbReference type="Proteomes" id="UP000315115">
    <property type="component" value="Chromosome 1"/>
</dbReference>